<evidence type="ECO:0000256" key="3">
    <source>
        <dbReference type="ARBA" id="ARBA00022840"/>
    </source>
</evidence>
<proteinExistence type="predicted"/>
<feature type="domain" description="Aminoacyl-transfer RNA synthetases class-II family profile" evidence="5">
    <location>
        <begin position="158"/>
        <end position="367"/>
    </location>
</feature>
<keyword evidence="3" id="KW-0067">ATP-binding</keyword>
<feature type="region of interest" description="Disordered" evidence="4">
    <location>
        <begin position="86"/>
        <end position="105"/>
    </location>
</feature>
<dbReference type="GO" id="GO:0006418">
    <property type="term" value="P:tRNA aminoacylation for protein translation"/>
    <property type="evidence" value="ECO:0007669"/>
    <property type="project" value="InterPro"/>
</dbReference>
<dbReference type="InterPro" id="IPR006195">
    <property type="entry name" value="aa-tRNA-synth_II"/>
</dbReference>
<dbReference type="InterPro" id="IPR045864">
    <property type="entry name" value="aa-tRNA-synth_II/BPL/LPL"/>
</dbReference>
<keyword evidence="2" id="KW-0547">Nucleotide-binding</keyword>
<feature type="region of interest" description="Disordered" evidence="4">
    <location>
        <begin position="31"/>
        <end position="53"/>
    </location>
</feature>
<dbReference type="InterPro" id="IPR023877">
    <property type="entry name" value="Pyrrolysyl-tRNA_ligase_C"/>
</dbReference>
<dbReference type="GO" id="GO:0004812">
    <property type="term" value="F:aminoacyl-tRNA ligase activity"/>
    <property type="evidence" value="ECO:0007669"/>
    <property type="project" value="InterPro"/>
</dbReference>
<gene>
    <name evidence="6" type="primary">pylS</name>
    <name evidence="6" type="ORF">D5R95_03150</name>
</gene>
<evidence type="ECO:0000256" key="1">
    <source>
        <dbReference type="ARBA" id="ARBA00022598"/>
    </source>
</evidence>
<dbReference type="GO" id="GO:0005524">
    <property type="term" value="F:ATP binding"/>
    <property type="evidence" value="ECO:0007669"/>
    <property type="project" value="InterPro"/>
</dbReference>
<evidence type="ECO:0000313" key="7">
    <source>
        <dbReference type="Proteomes" id="UP000284763"/>
    </source>
</evidence>
<evidence type="ECO:0000259" key="5">
    <source>
        <dbReference type="PROSITE" id="PS50862"/>
    </source>
</evidence>
<dbReference type="Pfam" id="PF00152">
    <property type="entry name" value="tRNA-synt_2"/>
    <property type="match status" value="1"/>
</dbReference>
<dbReference type="PROSITE" id="PS50862">
    <property type="entry name" value="AA_TRNA_LIGASE_II"/>
    <property type="match status" value="1"/>
</dbReference>
<dbReference type="EMBL" id="QZAB01000215">
    <property type="protein sequence ID" value="RQD88069.1"/>
    <property type="molecule type" value="Genomic_DNA"/>
</dbReference>
<accession>A0A3R7XV73</accession>
<dbReference type="InterPro" id="IPR004364">
    <property type="entry name" value="Aa-tRNA-synt_II"/>
</dbReference>
<dbReference type="Gene3D" id="1.10.287.540">
    <property type="entry name" value="Helix hairpin bin"/>
    <property type="match status" value="1"/>
</dbReference>
<dbReference type="Gene3D" id="3.30.930.10">
    <property type="entry name" value="Bira Bifunctional Protein, Domain 2"/>
    <property type="match status" value="1"/>
</dbReference>
<dbReference type="Proteomes" id="UP000284763">
    <property type="component" value="Unassembled WGS sequence"/>
</dbReference>
<comment type="caution">
    <text evidence="6">The sequence shown here is derived from an EMBL/GenBank/DDBJ whole genome shotgun (WGS) entry which is preliminary data.</text>
</comment>
<keyword evidence="1 6" id="KW-0436">Ligase</keyword>
<dbReference type="NCBIfam" id="TIGR02367">
    <property type="entry name" value="PylS_Cterm"/>
    <property type="match status" value="1"/>
</dbReference>
<evidence type="ECO:0000256" key="2">
    <source>
        <dbReference type="ARBA" id="ARBA00022741"/>
    </source>
</evidence>
<sequence length="367" mass="41991">ICKVCKLSDDKLNRFVQKQSNRTTAKVKLVSSSNTSKPKKAIPKGLKTQRKGSANHLGNIKETQKMSGKMNADSLNINSDEIKLRNKRTQTKRQSNSKTFELTPSQNKRLSTLLAPGEDVPSVSDNKKFQDIELELMEKRKNELIETYENDREHQLGKLERDITNFFVERGFLEIKSPIMIPLEYVHRMGITEEKELHRQVFKINNSMCLRPMLAPGLYNHLRKFDGILPDPIRLFEIGPCYRKESDGSEHLEEFTMLNFCQMGSMCTKNTLINLIDELLEYLNIEYTVISDCCDVYGNTIDITSKDMEIASAVVGPIPKDIDWGINKPWIGAGFGLERLLKILNGYQNIRRGSRSESYYNGISTNL</sequence>
<dbReference type="AlphaFoldDB" id="A0A3R7XV73"/>
<feature type="compositionally biased region" description="Polar residues" evidence="4">
    <location>
        <begin position="92"/>
        <end position="105"/>
    </location>
</feature>
<evidence type="ECO:0000313" key="6">
    <source>
        <dbReference type="EMBL" id="RQD88069.1"/>
    </source>
</evidence>
<reference evidence="6 7" key="1">
    <citation type="submission" date="2018-08" db="EMBL/GenBank/DDBJ databases">
        <title>The metabolism and importance of syntrophic acetate oxidation coupled to methane or sulfide production in haloalkaline environments.</title>
        <authorList>
            <person name="Timmers P.H.A."/>
            <person name="Vavourakis C.D."/>
            <person name="Sorokin D.Y."/>
            <person name="Sinninghe Damste J.S."/>
            <person name="Muyzer G."/>
            <person name="Stams A.J.M."/>
            <person name="Plugge C.M."/>
        </authorList>
    </citation>
    <scope>NUCLEOTIDE SEQUENCE [LARGE SCALE GENOMIC DNA]</scope>
    <source>
        <strain evidence="6">MSAO_Arc3</strain>
    </source>
</reference>
<evidence type="ECO:0000256" key="4">
    <source>
        <dbReference type="SAM" id="MobiDB-lite"/>
    </source>
</evidence>
<name>A0A3R7XV73_9EURY</name>
<feature type="compositionally biased region" description="Basic residues" evidence="4">
    <location>
        <begin position="37"/>
        <end position="50"/>
    </location>
</feature>
<organism evidence="6 7">
    <name type="scientific">Methanosalsum natronophilum</name>
    <dbReference type="NCBI Taxonomy" id="768733"/>
    <lineage>
        <taxon>Archaea</taxon>
        <taxon>Methanobacteriati</taxon>
        <taxon>Methanobacteriota</taxon>
        <taxon>Stenosarchaea group</taxon>
        <taxon>Methanomicrobia</taxon>
        <taxon>Methanosarcinales</taxon>
        <taxon>Methanosarcinaceae</taxon>
        <taxon>Methanosalsum</taxon>
    </lineage>
</organism>
<dbReference type="SUPFAM" id="SSF55681">
    <property type="entry name" value="Class II aaRS and biotin synthetases"/>
    <property type="match status" value="1"/>
</dbReference>
<protein>
    <submittedName>
        <fullName evidence="6">Pyrrolysine--tRNA(Pyl) ligase</fullName>
    </submittedName>
</protein>
<feature type="non-terminal residue" evidence="6">
    <location>
        <position position="1"/>
    </location>
</feature>